<organism evidence="2 3">
    <name type="scientific">Ensete ventricosum</name>
    <name type="common">Abyssinian banana</name>
    <name type="synonym">Musa ensete</name>
    <dbReference type="NCBI Taxonomy" id="4639"/>
    <lineage>
        <taxon>Eukaryota</taxon>
        <taxon>Viridiplantae</taxon>
        <taxon>Streptophyta</taxon>
        <taxon>Embryophyta</taxon>
        <taxon>Tracheophyta</taxon>
        <taxon>Spermatophyta</taxon>
        <taxon>Magnoliopsida</taxon>
        <taxon>Liliopsida</taxon>
        <taxon>Zingiberales</taxon>
        <taxon>Musaceae</taxon>
        <taxon>Ensete</taxon>
    </lineage>
</organism>
<dbReference type="AlphaFoldDB" id="A0A427A646"/>
<comment type="caution">
    <text evidence="2">The sequence shown here is derived from an EMBL/GenBank/DDBJ whole genome shotgun (WGS) entry which is preliminary data.</text>
</comment>
<evidence type="ECO:0000313" key="3">
    <source>
        <dbReference type="Proteomes" id="UP000287651"/>
    </source>
</evidence>
<proteinExistence type="predicted"/>
<evidence type="ECO:0000256" key="1">
    <source>
        <dbReference type="SAM" id="MobiDB-lite"/>
    </source>
</evidence>
<gene>
    <name evidence="2" type="ORF">B296_00017907</name>
</gene>
<sequence>MKGRRALTGAESADEGPFGEARTRKKAMAPEAWKSTRHCMHAEIAGVEVATGGSGNRRRPPAFGQTATAVAPHSTTSCGTAGQKDPLVPPTIIGRGVEPRETPKPSVVLAATGARQCADRRRRRQISDGSVVTHQRLRYFSDPSTPAATHSSFRILFRCAGSLRVGIDELQPREGKLAQNKARGHLGVRATQVWRYEGEVDRPRAARRKTMGSRHRHGVAVSSIWVPMRHHLLPNKCPVLSRSSRLRSFGPMSPPRGRGCTGSPTIYRPLGGSFSLSRPLVSSLSLIIIRFYRSLRRSHSPLSL</sequence>
<name>A0A427A646_ENSVE</name>
<reference evidence="2 3" key="1">
    <citation type="journal article" date="2014" name="Agronomy (Basel)">
        <title>A Draft Genome Sequence for Ensete ventricosum, the Drought-Tolerant Tree Against Hunger.</title>
        <authorList>
            <person name="Harrison J."/>
            <person name="Moore K.A."/>
            <person name="Paszkiewicz K."/>
            <person name="Jones T."/>
            <person name="Grant M."/>
            <person name="Ambacheew D."/>
            <person name="Muzemil S."/>
            <person name="Studholme D.J."/>
        </authorList>
    </citation>
    <scope>NUCLEOTIDE SEQUENCE [LARGE SCALE GENOMIC DNA]</scope>
</reference>
<dbReference type="EMBL" id="AMZH03003651">
    <property type="protein sequence ID" value="RRT71628.1"/>
    <property type="molecule type" value="Genomic_DNA"/>
</dbReference>
<evidence type="ECO:0000313" key="2">
    <source>
        <dbReference type="EMBL" id="RRT71628.1"/>
    </source>
</evidence>
<feature type="region of interest" description="Disordered" evidence="1">
    <location>
        <begin position="1"/>
        <end position="25"/>
    </location>
</feature>
<dbReference type="Proteomes" id="UP000287651">
    <property type="component" value="Unassembled WGS sequence"/>
</dbReference>
<protein>
    <submittedName>
        <fullName evidence="2">Uncharacterized protein</fullName>
    </submittedName>
</protein>
<accession>A0A427A646</accession>